<dbReference type="EMBL" id="AODF01000005">
    <property type="protein sequence ID" value="EUJ33307.1"/>
    <property type="molecule type" value="Genomic_DNA"/>
</dbReference>
<protein>
    <submittedName>
        <fullName evidence="1">Uncharacterized protein</fullName>
    </submittedName>
</protein>
<name>A0ABN0RHE3_9LIST</name>
<accession>A0ABN0RHE3</accession>
<evidence type="ECO:0000313" key="1">
    <source>
        <dbReference type="EMBL" id="EUJ33307.1"/>
    </source>
</evidence>
<sequence length="63" mass="7652">MDLNKKETWLELLHLPARIRAEIWDFARTSNEYQTSSYKMKKRFGSYFKKRNGIIIIKRTNSK</sequence>
<dbReference type="RefSeq" id="WP_036096241.1">
    <property type="nucleotide sequence ID" value="NZ_AODF01000005.1"/>
</dbReference>
<keyword evidence="2" id="KW-1185">Reference proteome</keyword>
<organism evidence="1 2">
    <name type="scientific">Listeria floridensis FSL S10-1187</name>
    <dbReference type="NCBI Taxonomy" id="1265817"/>
    <lineage>
        <taxon>Bacteria</taxon>
        <taxon>Bacillati</taxon>
        <taxon>Bacillota</taxon>
        <taxon>Bacilli</taxon>
        <taxon>Bacillales</taxon>
        <taxon>Listeriaceae</taxon>
        <taxon>Listeria</taxon>
    </lineage>
</organism>
<dbReference type="Proteomes" id="UP000019249">
    <property type="component" value="Unassembled WGS sequence"/>
</dbReference>
<reference evidence="1 2" key="1">
    <citation type="journal article" date="2014" name="Int. J. Syst. Evol. Microbiol.">
        <title>Listeria floridensis sp. nov., Listeria aquatica sp. nov., Listeria cornellensis sp. nov., Listeria riparia sp. nov. and Listeria grandensis sp. nov., from agricultural and natural environments.</title>
        <authorList>
            <person name="den Bakker H.C."/>
            <person name="Warchocki S."/>
            <person name="Wright E.M."/>
            <person name="Allred A.F."/>
            <person name="Ahlstrom C."/>
            <person name="Manuel C.S."/>
            <person name="Stasiewicz M.J."/>
            <person name="Burrell A."/>
            <person name="Roof S."/>
            <person name="Strawn L."/>
            <person name="Fortes E.D."/>
            <person name="Nightingale K.K."/>
            <person name="Kephart D."/>
            <person name="Wiedmann M."/>
        </authorList>
    </citation>
    <scope>NUCLEOTIDE SEQUENCE [LARGE SCALE GENOMIC DNA]</scope>
    <source>
        <strain evidence="1 2">FSL S10-1187</strain>
    </source>
</reference>
<proteinExistence type="predicted"/>
<comment type="caution">
    <text evidence="1">The sequence shown here is derived from an EMBL/GenBank/DDBJ whole genome shotgun (WGS) entry which is preliminary data.</text>
</comment>
<gene>
    <name evidence="1" type="ORF">MFLO_03160</name>
</gene>
<evidence type="ECO:0000313" key="2">
    <source>
        <dbReference type="Proteomes" id="UP000019249"/>
    </source>
</evidence>